<keyword evidence="7" id="KW-0862">Zinc</keyword>
<dbReference type="InterPro" id="IPR000330">
    <property type="entry name" value="SNF2_N"/>
</dbReference>
<comment type="caution">
    <text evidence="14">The sequence shown here is derived from an EMBL/GenBank/DDBJ whole genome shotgun (WGS) entry which is preliminary data.</text>
</comment>
<comment type="similarity">
    <text evidence="1">Belongs to the SNF2/RAD54 helicase family.</text>
</comment>
<gene>
    <name evidence="14" type="ORF">NliqN6_2645</name>
</gene>
<dbReference type="Pfam" id="PF00097">
    <property type="entry name" value="zf-C3HC4"/>
    <property type="match status" value="1"/>
</dbReference>
<dbReference type="GO" id="GO:0005634">
    <property type="term" value="C:nucleus"/>
    <property type="evidence" value="ECO:0007669"/>
    <property type="project" value="TreeGrafter"/>
</dbReference>
<dbReference type="InterPro" id="IPR013083">
    <property type="entry name" value="Znf_RING/FYVE/PHD"/>
</dbReference>
<dbReference type="SMART" id="SM00184">
    <property type="entry name" value="RING"/>
    <property type="match status" value="1"/>
</dbReference>
<feature type="compositionally biased region" description="Low complexity" evidence="10">
    <location>
        <begin position="134"/>
        <end position="157"/>
    </location>
</feature>
<dbReference type="EMBL" id="BLZA01000017">
    <property type="protein sequence ID" value="GHJ86243.1"/>
    <property type="molecule type" value="Genomic_DNA"/>
</dbReference>
<dbReference type="SUPFAM" id="SSF57850">
    <property type="entry name" value="RING/U-box"/>
    <property type="match status" value="1"/>
</dbReference>
<dbReference type="GO" id="GO:0000724">
    <property type="term" value="P:double-strand break repair via homologous recombination"/>
    <property type="evidence" value="ECO:0007669"/>
    <property type="project" value="TreeGrafter"/>
</dbReference>
<accession>A0A8H3YEG6</accession>
<dbReference type="SMART" id="SM00490">
    <property type="entry name" value="HELICc"/>
    <property type="match status" value="1"/>
</dbReference>
<dbReference type="PROSITE" id="PS00518">
    <property type="entry name" value="ZF_RING_1"/>
    <property type="match status" value="1"/>
</dbReference>
<dbReference type="GO" id="GO:0005737">
    <property type="term" value="C:cytoplasm"/>
    <property type="evidence" value="ECO:0007669"/>
    <property type="project" value="TreeGrafter"/>
</dbReference>
<feature type="region of interest" description="Disordered" evidence="10">
    <location>
        <begin position="227"/>
        <end position="267"/>
    </location>
</feature>
<dbReference type="PROSITE" id="PS51194">
    <property type="entry name" value="HELICASE_CTER"/>
    <property type="match status" value="1"/>
</dbReference>
<feature type="region of interest" description="Disordered" evidence="10">
    <location>
        <begin position="108"/>
        <end position="199"/>
    </location>
</feature>
<evidence type="ECO:0000259" key="13">
    <source>
        <dbReference type="PROSITE" id="PS51194"/>
    </source>
</evidence>
<dbReference type="CDD" id="cd18793">
    <property type="entry name" value="SF2_C_SNF"/>
    <property type="match status" value="1"/>
</dbReference>
<name>A0A8H3YEG6_9TREE</name>
<keyword evidence="3" id="KW-0547">Nucleotide-binding</keyword>
<keyword evidence="8" id="KW-0067">ATP-binding</keyword>
<dbReference type="CDD" id="cd18008">
    <property type="entry name" value="DEXDc_SHPRH-like"/>
    <property type="match status" value="1"/>
</dbReference>
<evidence type="ECO:0000256" key="4">
    <source>
        <dbReference type="ARBA" id="ARBA00022771"/>
    </source>
</evidence>
<dbReference type="GO" id="GO:0008094">
    <property type="term" value="F:ATP-dependent activity, acting on DNA"/>
    <property type="evidence" value="ECO:0007669"/>
    <property type="project" value="TreeGrafter"/>
</dbReference>
<evidence type="ECO:0000256" key="2">
    <source>
        <dbReference type="ARBA" id="ARBA00022723"/>
    </source>
</evidence>
<evidence type="ECO:0000256" key="1">
    <source>
        <dbReference type="ARBA" id="ARBA00007025"/>
    </source>
</evidence>
<dbReference type="InterPro" id="IPR017907">
    <property type="entry name" value="Znf_RING_CS"/>
</dbReference>
<dbReference type="Gene3D" id="3.40.50.10810">
    <property type="entry name" value="Tandem AAA-ATPase domain"/>
    <property type="match status" value="1"/>
</dbReference>
<evidence type="ECO:0000256" key="6">
    <source>
        <dbReference type="ARBA" id="ARBA00022806"/>
    </source>
</evidence>
<evidence type="ECO:0000256" key="5">
    <source>
        <dbReference type="ARBA" id="ARBA00022801"/>
    </source>
</evidence>
<feature type="domain" description="Helicase ATP-binding" evidence="12">
    <location>
        <begin position="557"/>
        <end position="753"/>
    </location>
</feature>
<dbReference type="Proteomes" id="UP000620104">
    <property type="component" value="Unassembled WGS sequence"/>
</dbReference>
<dbReference type="Gene3D" id="3.30.40.10">
    <property type="entry name" value="Zinc/RING finger domain, C3HC4 (zinc finger)"/>
    <property type="match status" value="1"/>
</dbReference>
<dbReference type="InterPro" id="IPR018957">
    <property type="entry name" value="Znf_C3HC4_RING-type"/>
</dbReference>
<feature type="compositionally biased region" description="Basic and acidic residues" evidence="10">
    <location>
        <begin position="108"/>
        <end position="121"/>
    </location>
</feature>
<protein>
    <submittedName>
        <fullName evidence="14">Uncharacterized protein</fullName>
    </submittedName>
</protein>
<evidence type="ECO:0000256" key="10">
    <source>
        <dbReference type="SAM" id="MobiDB-lite"/>
    </source>
</evidence>
<dbReference type="GO" id="GO:0005524">
    <property type="term" value="F:ATP binding"/>
    <property type="evidence" value="ECO:0007669"/>
    <property type="project" value="UniProtKB-KW"/>
</dbReference>
<dbReference type="InterPro" id="IPR027417">
    <property type="entry name" value="P-loop_NTPase"/>
</dbReference>
<dbReference type="OrthoDB" id="423559at2759"/>
<keyword evidence="2" id="KW-0479">Metal-binding</keyword>
<dbReference type="InterPro" id="IPR038718">
    <property type="entry name" value="SNF2-like_sf"/>
</dbReference>
<organism evidence="14 15">
    <name type="scientific">Naganishia liquefaciens</name>
    <dbReference type="NCBI Taxonomy" id="104408"/>
    <lineage>
        <taxon>Eukaryota</taxon>
        <taxon>Fungi</taxon>
        <taxon>Dikarya</taxon>
        <taxon>Basidiomycota</taxon>
        <taxon>Agaricomycotina</taxon>
        <taxon>Tremellomycetes</taxon>
        <taxon>Filobasidiales</taxon>
        <taxon>Filobasidiaceae</taxon>
        <taxon>Naganishia</taxon>
    </lineage>
</organism>
<dbReference type="InterPro" id="IPR001841">
    <property type="entry name" value="Znf_RING"/>
</dbReference>
<proteinExistence type="inferred from homology"/>
<sequence>MAASTVPDDTAVWKQVRKCLSLDDGDDVTPVPPFLFEPIKQFMITNPEDDEFVIECHVPGSDTIAYGVVTCLEGDCLADIPLTHDYRKPDGGKSIGLGSFDPYRAHCRNDPAHRLARDKRQESRKKREAKKARAQAAREAAGKPPVTSTSSRSQPSSAILSKNNSGMYGTSASERQPTTRESMSSFDGTSERQAHMCAAAATADVKPEVAFSNSKPKTADKRPIFVVSDSESDDDMKFKNKRLRPSGPGFASGSDVRSQSDRKDSVQEQLNAIVNSRRADTARLSMDPFGWSSAANVPTSVPAVRSMENVKPHFDVIADSVDATAEDIKPNEPGPAPSIAAVGIAPAGAAATDNNFITEAELDVAIQIAMCRKATTLPEFSRTPANINKLKSYIQYLGGYEIRKEAPGIKAAGFFPEIAHHLPGVTEIVKADMRAKGRLPQEASHMSSLSRSLAPQNRFMPAYSGAADVARAMAMASAFSGFSGPDNEEAMENHRLSGRNAEDLQTFFKDALDNFSENVTVAEAAKKLGLAHMDALLPGMQVKLMPHQIIGVQWMIHMEKGKHHGGILADSMGLGKTIQATATMVANPSQDMNCKTTLIVAPLALLEQWKVEIEQKTYGQLTVFVFHGAANIKGMNKKRLKKYDVVLTTYGTLVQQFPPPERPKKRSTANDFIDDSAADSDEFRSAQKRHGPLALIHWYRVILDEAAQIRNKRTRAAQACFELDAVNRWVLSGTLIVNSLQDMYSYFHFLALSECADWDTFRDRIIRLENKAPRTACNRIQAILKFGCLRRTKDTLIDGKPLLQLPEKTVEVLEEDFDEDERNLYTASKCLSEHEAKNDFDAVFRTPVEHKARLQFNRYLKAGTVLKNMRHVLIMILRLRQLCAHAILLVRKAGEVGHYDDLLLEAGDDRLANHQAFQANQNLNPEEELARARRFGGDTLVERIKQKLSKRQSEDEAQANGEEGDFQCAICFDPFMDNERITSCLHSYCLGCVTDITKKHQQDLDSGLIAPGSKISCPMCREGINGDNLFVASAFEPEKKVKDEDVKLEQDDMLEDLNMRAMGGVQGKGKGKGKAKALDLDDEDEPVVLPSAKMRKTSELVNRWLNDNDEDKIVIFSQFVSFIDLVKDNLHMQDIKCFTYTGGMSKADRDETIANFTNPKNPVRVILISTKAGGVGLNLTIANKAICLDLAWNNATEQQAIDRLHRIGQTKPVEVQRIVIPNSIEQRILALQEKKAELADGAYGEGKTGKLGRLTLQDLVDLFDIRRDRLEDDHQP</sequence>
<evidence type="ECO:0000313" key="15">
    <source>
        <dbReference type="Proteomes" id="UP000620104"/>
    </source>
</evidence>
<dbReference type="PANTHER" id="PTHR45626:SF16">
    <property type="entry name" value="ATP-DEPENDENT HELICASE ULS1"/>
    <property type="match status" value="1"/>
</dbReference>
<reference evidence="14" key="1">
    <citation type="submission" date="2020-07" db="EMBL/GenBank/DDBJ databases">
        <title>Draft Genome Sequence of a Deep-Sea Yeast, Naganishia (Cryptococcus) liquefaciens strain N6.</title>
        <authorList>
            <person name="Han Y.W."/>
            <person name="Kajitani R."/>
            <person name="Morimoto H."/>
            <person name="Parhat M."/>
            <person name="Tsubouchi H."/>
            <person name="Bakenova O."/>
            <person name="Ogata M."/>
            <person name="Argunhan B."/>
            <person name="Aoki R."/>
            <person name="Kajiwara S."/>
            <person name="Itoh T."/>
            <person name="Iwasaki H."/>
        </authorList>
    </citation>
    <scope>NUCLEOTIDE SEQUENCE</scope>
    <source>
        <strain evidence="14">N6</strain>
    </source>
</reference>
<dbReference type="Gene3D" id="3.40.50.300">
    <property type="entry name" value="P-loop containing nucleotide triphosphate hydrolases"/>
    <property type="match status" value="1"/>
</dbReference>
<keyword evidence="6" id="KW-0347">Helicase</keyword>
<dbReference type="Pfam" id="PF00271">
    <property type="entry name" value="Helicase_C"/>
    <property type="match status" value="1"/>
</dbReference>
<dbReference type="SUPFAM" id="SSF52540">
    <property type="entry name" value="P-loop containing nucleoside triphosphate hydrolases"/>
    <property type="match status" value="2"/>
</dbReference>
<dbReference type="GO" id="GO:0016787">
    <property type="term" value="F:hydrolase activity"/>
    <property type="evidence" value="ECO:0007669"/>
    <property type="project" value="UniProtKB-KW"/>
</dbReference>
<dbReference type="PROSITE" id="PS51192">
    <property type="entry name" value="HELICASE_ATP_BIND_1"/>
    <property type="match status" value="1"/>
</dbReference>
<evidence type="ECO:0000256" key="3">
    <source>
        <dbReference type="ARBA" id="ARBA00022741"/>
    </source>
</evidence>
<dbReference type="PANTHER" id="PTHR45626">
    <property type="entry name" value="TRANSCRIPTION TERMINATION FACTOR 2-RELATED"/>
    <property type="match status" value="1"/>
</dbReference>
<dbReference type="GO" id="GO:0008270">
    <property type="term" value="F:zinc ion binding"/>
    <property type="evidence" value="ECO:0007669"/>
    <property type="project" value="UniProtKB-KW"/>
</dbReference>
<evidence type="ECO:0000259" key="12">
    <source>
        <dbReference type="PROSITE" id="PS51192"/>
    </source>
</evidence>
<dbReference type="SMART" id="SM00487">
    <property type="entry name" value="DEXDc"/>
    <property type="match status" value="1"/>
</dbReference>
<evidence type="ECO:0000259" key="11">
    <source>
        <dbReference type="PROSITE" id="PS50089"/>
    </source>
</evidence>
<dbReference type="AlphaFoldDB" id="A0A8H3YEG6"/>
<feature type="compositionally biased region" description="Basic residues" evidence="10">
    <location>
        <begin position="122"/>
        <end position="133"/>
    </location>
</feature>
<keyword evidence="5" id="KW-0378">Hydrolase</keyword>
<dbReference type="InterPro" id="IPR050628">
    <property type="entry name" value="SNF2_RAD54_helicase_TF"/>
</dbReference>
<feature type="domain" description="RING-type" evidence="11">
    <location>
        <begin position="968"/>
        <end position="1021"/>
    </location>
</feature>
<dbReference type="Pfam" id="PF00176">
    <property type="entry name" value="SNF2-rel_dom"/>
    <property type="match status" value="1"/>
</dbReference>
<evidence type="ECO:0000256" key="7">
    <source>
        <dbReference type="ARBA" id="ARBA00022833"/>
    </source>
</evidence>
<dbReference type="InterPro" id="IPR001650">
    <property type="entry name" value="Helicase_C-like"/>
</dbReference>
<evidence type="ECO:0000256" key="8">
    <source>
        <dbReference type="ARBA" id="ARBA00022840"/>
    </source>
</evidence>
<dbReference type="GO" id="GO:0004386">
    <property type="term" value="F:helicase activity"/>
    <property type="evidence" value="ECO:0007669"/>
    <property type="project" value="UniProtKB-KW"/>
</dbReference>
<keyword evidence="4 9" id="KW-0863">Zinc-finger</keyword>
<dbReference type="InterPro" id="IPR049730">
    <property type="entry name" value="SNF2/RAD54-like_C"/>
</dbReference>
<dbReference type="PROSITE" id="PS50089">
    <property type="entry name" value="ZF_RING_2"/>
    <property type="match status" value="1"/>
</dbReference>
<evidence type="ECO:0000313" key="14">
    <source>
        <dbReference type="EMBL" id="GHJ86243.1"/>
    </source>
</evidence>
<evidence type="ECO:0000256" key="9">
    <source>
        <dbReference type="PROSITE-ProRule" id="PRU00175"/>
    </source>
</evidence>
<keyword evidence="15" id="KW-1185">Reference proteome</keyword>
<feature type="domain" description="Helicase C-terminal" evidence="13">
    <location>
        <begin position="1100"/>
        <end position="1255"/>
    </location>
</feature>
<dbReference type="InterPro" id="IPR014001">
    <property type="entry name" value="Helicase_ATP-bd"/>
</dbReference>
<feature type="compositionally biased region" description="Polar residues" evidence="10">
    <location>
        <begin position="158"/>
        <end position="188"/>
    </location>
</feature>